<name>A0ABZ1UKW5_9BURK</name>
<feature type="region of interest" description="Disordered" evidence="1">
    <location>
        <begin position="1"/>
        <end position="22"/>
    </location>
</feature>
<evidence type="ECO:0000313" key="3">
    <source>
        <dbReference type="EMBL" id="WUR12703.1"/>
    </source>
</evidence>
<protein>
    <submittedName>
        <fullName evidence="3">Alpha/beta fold hydrolase</fullName>
    </submittedName>
</protein>
<dbReference type="InterPro" id="IPR029058">
    <property type="entry name" value="AB_hydrolase_fold"/>
</dbReference>
<accession>A0ABZ1UKW5</accession>
<dbReference type="Pfam" id="PF12146">
    <property type="entry name" value="Hydrolase_4"/>
    <property type="match status" value="1"/>
</dbReference>
<dbReference type="EMBL" id="CP136508">
    <property type="protein sequence ID" value="WUR12703.1"/>
    <property type="molecule type" value="Genomic_DNA"/>
</dbReference>
<dbReference type="Gene3D" id="3.40.50.1820">
    <property type="entry name" value="alpha/beta hydrolase"/>
    <property type="match status" value="1"/>
</dbReference>
<evidence type="ECO:0000256" key="1">
    <source>
        <dbReference type="SAM" id="MobiDB-lite"/>
    </source>
</evidence>
<proteinExistence type="predicted"/>
<dbReference type="PANTHER" id="PTHR43689">
    <property type="entry name" value="HYDROLASE"/>
    <property type="match status" value="1"/>
</dbReference>
<dbReference type="SUPFAM" id="SSF53474">
    <property type="entry name" value="alpha/beta-Hydrolases"/>
    <property type="match status" value="1"/>
</dbReference>
<keyword evidence="4" id="KW-1185">Reference proteome</keyword>
<evidence type="ECO:0000313" key="4">
    <source>
        <dbReference type="Proteomes" id="UP000321323"/>
    </source>
</evidence>
<feature type="domain" description="Serine aminopeptidase S33" evidence="2">
    <location>
        <begin position="100"/>
        <end position="229"/>
    </location>
</feature>
<dbReference type="Proteomes" id="UP000321323">
    <property type="component" value="Chromosome"/>
</dbReference>
<organism evidence="3 4">
    <name type="scientific">[Empedobacter] haloabium</name>
    <dbReference type="NCBI Taxonomy" id="592317"/>
    <lineage>
        <taxon>Bacteria</taxon>
        <taxon>Pseudomonadati</taxon>
        <taxon>Pseudomonadota</taxon>
        <taxon>Betaproteobacteria</taxon>
        <taxon>Burkholderiales</taxon>
        <taxon>Oxalobacteraceae</taxon>
        <taxon>Telluria group</taxon>
        <taxon>Telluria group incertae sedis</taxon>
    </lineage>
</organism>
<gene>
    <name evidence="3" type="ORF">E7V67_023910</name>
</gene>
<sequence length="305" mass="31893">MHTDTNDSTAGAAGPAAQRPSKKPSGNLILALLRLALGVTQRVAPGTAVRIAALLFRTPLPTKRATRGAKVPAGVRVEQVPFEGASVTLYHYPAASDAPRVLLTHGWAGYGLQLTNVGAALSAAGWAVILMDQPGHGRSAGWTGNLQQFSRALRFVGARLGPLHALVGHSMGGAAISHAVVEGLAADKLVLISAPVSLTDETRSMGQALRLSERVLAETIAHIEARERVPFDTIAATYLAPRIALPTLVVHDLEDTTVPHGAAQTLVKHLPNPRLHTTSGLGHRRLLKDPGVVGIVADFLGPARG</sequence>
<dbReference type="GO" id="GO:0016787">
    <property type="term" value="F:hydrolase activity"/>
    <property type="evidence" value="ECO:0007669"/>
    <property type="project" value="UniProtKB-KW"/>
</dbReference>
<keyword evidence="3" id="KW-0378">Hydrolase</keyword>
<dbReference type="PANTHER" id="PTHR43689:SF8">
    <property type="entry name" value="ALPHA_BETA-HYDROLASES SUPERFAMILY PROTEIN"/>
    <property type="match status" value="1"/>
</dbReference>
<dbReference type="InterPro" id="IPR022742">
    <property type="entry name" value="Hydrolase_4"/>
</dbReference>
<evidence type="ECO:0000259" key="2">
    <source>
        <dbReference type="Pfam" id="PF12146"/>
    </source>
</evidence>
<reference evidence="3 4" key="1">
    <citation type="journal article" date="2019" name="Int. J. Syst. Evol. Microbiol.">
        <title>The Draft Whole-Genome Sequence of the Antibiotic Producer Empedobacter haloabium ATCC 31962 Provides Indications for Its Taxonomic Reclassification.</title>
        <authorList>
            <person name="Miess H."/>
            <person name="Arlt P."/>
            <person name="Apel A.K."/>
            <person name="Weber T."/>
            <person name="Nieselt K."/>
            <person name="Hanssen F."/>
            <person name="Czemmel S."/>
            <person name="Nahnsen S."/>
            <person name="Gross H."/>
        </authorList>
    </citation>
    <scope>NUCLEOTIDE SEQUENCE [LARGE SCALE GENOMIC DNA]</scope>
    <source>
        <strain evidence="3 4">ATCC 31962</strain>
    </source>
</reference>